<evidence type="ECO:0000259" key="2">
    <source>
        <dbReference type="Pfam" id="PF18862"/>
    </source>
</evidence>
<dbReference type="Proteomes" id="UP000232412">
    <property type="component" value="Unassembled WGS sequence"/>
</dbReference>
<dbReference type="EMBL" id="FRFC01000005">
    <property type="protein sequence ID" value="SHO47635.1"/>
    <property type="molecule type" value="Genomic_DNA"/>
</dbReference>
<dbReference type="InterPro" id="IPR041229">
    <property type="entry name" value="HEPN_Apea"/>
</dbReference>
<sequence length="462" mass="54243">MSKFNETFEMSGYWWLPDNPTKTIPGILHYSPNDIHLDLIGSFTDLSQFQKQLEYPIILGFTTTGTPVTLYKCFTVRFSMSHPSLPTSSYRALHSFIGMHFPTEADIKFNRVYAHLTHFDEWMGVSGFSVDLDSMDKNKISISYSQPPEIRFELNEKFSISIWFGYSMNVQSMDEKQQGMIQRIALNIEAKSELQFQEFQNILSDIRQFLGLACLNPIYPLEVKGLTQINEQKVNEQTIQPTVSIYFLPFNMPTKIKEIPAMHMLFTYRDIGKDIGNYFKKWIENKSILEPIYNLYSDILHHNEMAIEHRFLFLIHALEAYHRRTSDETEVDEENHAIRISEILTAIPKHSDWLQIKLQFSNELSLRQRLESLLNQFPFILENFDLDNKKFIRSIVDMRNYITHYSNKAKTQFDDLKKVHEICERLKLLVESCLLFQLGFDDKKISLLIERSKINKGLKRPS</sequence>
<evidence type="ECO:0000313" key="3">
    <source>
        <dbReference type="EMBL" id="SHO47635.1"/>
    </source>
</evidence>
<feature type="domain" description="ApeA N-terminal" evidence="2">
    <location>
        <begin position="9"/>
        <end position="282"/>
    </location>
</feature>
<evidence type="ECO:0000259" key="1">
    <source>
        <dbReference type="Pfam" id="PF18739"/>
    </source>
</evidence>
<evidence type="ECO:0000313" key="4">
    <source>
        <dbReference type="Proteomes" id="UP000232412"/>
    </source>
</evidence>
<feature type="domain" description="Apea-like HEPN" evidence="1">
    <location>
        <begin position="314"/>
        <end position="443"/>
    </location>
</feature>
<reference evidence="4" key="1">
    <citation type="submission" date="2016-12" db="EMBL/GenBank/DDBJ databases">
        <authorList>
            <person name="Herbold C."/>
        </authorList>
    </citation>
    <scope>NUCLEOTIDE SEQUENCE [LARGE SCALE GENOMIC DNA]</scope>
</reference>
<gene>
    <name evidence="3" type="ORF">NSIN_40156</name>
</gene>
<organism evidence="3 4">
    <name type="scientific">Nitrosotalea sinensis</name>
    <dbReference type="NCBI Taxonomy" id="1499975"/>
    <lineage>
        <taxon>Archaea</taxon>
        <taxon>Nitrososphaerota</taxon>
        <taxon>Nitrososphaeria</taxon>
        <taxon>Nitrosotaleales</taxon>
        <taxon>Nitrosotaleaceae</taxon>
        <taxon>Nitrosotalea</taxon>
    </lineage>
</organism>
<name>A0A2H1EJH1_9ARCH</name>
<protein>
    <submittedName>
        <fullName evidence="3">Glucosamine-6-phosphate deaminase</fullName>
    </submittedName>
</protein>
<keyword evidence="4" id="KW-1185">Reference proteome</keyword>
<dbReference type="InterPro" id="IPR041223">
    <property type="entry name" value="ApeA_NTD"/>
</dbReference>
<dbReference type="Pfam" id="PF18862">
    <property type="entry name" value="ApeA_NTD1"/>
    <property type="match status" value="1"/>
</dbReference>
<accession>A0A2H1EJH1</accession>
<dbReference type="Pfam" id="PF18739">
    <property type="entry name" value="HEPN_Apea"/>
    <property type="match status" value="1"/>
</dbReference>
<dbReference type="AlphaFoldDB" id="A0A2H1EJH1"/>
<proteinExistence type="predicted"/>